<dbReference type="CDD" id="cd04770">
    <property type="entry name" value="HTH_HMRTR"/>
    <property type="match status" value="1"/>
</dbReference>
<reference evidence="6" key="1">
    <citation type="journal article" date="2019" name="Int. J. Syst. Evol. Microbiol.">
        <title>The Global Catalogue of Microorganisms (GCM) 10K type strain sequencing project: providing services to taxonomists for standard genome sequencing and annotation.</title>
        <authorList>
            <consortium name="The Broad Institute Genomics Platform"/>
            <consortium name="The Broad Institute Genome Sequencing Center for Infectious Disease"/>
            <person name="Wu L."/>
            <person name="Ma J."/>
        </authorList>
    </citation>
    <scope>NUCLEOTIDE SEQUENCE [LARGE SCALE GENOMIC DNA]</scope>
    <source>
        <strain evidence="6">CGMCC 1.15277</strain>
    </source>
</reference>
<comment type="caution">
    <text evidence="5">The sequence shown here is derived from an EMBL/GenBank/DDBJ whole genome shotgun (WGS) entry which is preliminary data.</text>
</comment>
<dbReference type="SMART" id="SM00422">
    <property type="entry name" value="HTH_MERR"/>
    <property type="match status" value="1"/>
</dbReference>
<dbReference type="InterPro" id="IPR000551">
    <property type="entry name" value="MerR-type_HTH_dom"/>
</dbReference>
<dbReference type="Pfam" id="PF13411">
    <property type="entry name" value="MerR_1"/>
    <property type="match status" value="1"/>
</dbReference>
<protein>
    <submittedName>
        <fullName evidence="5">Heavy metal-responsive transcriptional regulator</fullName>
    </submittedName>
</protein>
<keyword evidence="2" id="KW-0238">DNA-binding</keyword>
<dbReference type="PANTHER" id="PTHR30204:SF94">
    <property type="entry name" value="HEAVY METAL-DEPENDENT TRANSCRIPTIONAL REGULATOR HI_0293-RELATED"/>
    <property type="match status" value="1"/>
</dbReference>
<keyword evidence="1" id="KW-0805">Transcription regulation</keyword>
<evidence type="ECO:0000256" key="3">
    <source>
        <dbReference type="ARBA" id="ARBA00023163"/>
    </source>
</evidence>
<feature type="domain" description="HTH merR-type" evidence="4">
    <location>
        <begin position="1"/>
        <end position="69"/>
    </location>
</feature>
<proteinExistence type="predicted"/>
<evidence type="ECO:0000259" key="4">
    <source>
        <dbReference type="PROSITE" id="PS50937"/>
    </source>
</evidence>
<dbReference type="PROSITE" id="PS50937">
    <property type="entry name" value="HTH_MERR_2"/>
    <property type="match status" value="1"/>
</dbReference>
<organism evidence="5 6">
    <name type="scientific">Luteococcus sanguinis</name>
    <dbReference type="NCBI Taxonomy" id="174038"/>
    <lineage>
        <taxon>Bacteria</taxon>
        <taxon>Bacillati</taxon>
        <taxon>Actinomycetota</taxon>
        <taxon>Actinomycetes</taxon>
        <taxon>Propionibacteriales</taxon>
        <taxon>Propionibacteriaceae</taxon>
        <taxon>Luteococcus</taxon>
    </lineage>
</organism>
<evidence type="ECO:0000256" key="2">
    <source>
        <dbReference type="ARBA" id="ARBA00023125"/>
    </source>
</evidence>
<dbReference type="Proteomes" id="UP001596266">
    <property type="component" value="Unassembled WGS sequence"/>
</dbReference>
<dbReference type="EMBL" id="JBHSUA010000024">
    <property type="protein sequence ID" value="MFC6397804.1"/>
    <property type="molecule type" value="Genomic_DNA"/>
</dbReference>
<evidence type="ECO:0000313" key="6">
    <source>
        <dbReference type="Proteomes" id="UP001596266"/>
    </source>
</evidence>
<dbReference type="InterPro" id="IPR047057">
    <property type="entry name" value="MerR_fam"/>
</dbReference>
<dbReference type="Gene3D" id="1.10.1660.10">
    <property type="match status" value="1"/>
</dbReference>
<dbReference type="RefSeq" id="WP_343886990.1">
    <property type="nucleotide sequence ID" value="NZ_BAAAKI010000025.1"/>
</dbReference>
<keyword evidence="3" id="KW-0804">Transcription</keyword>
<accession>A0ABW1X4X2</accession>
<evidence type="ECO:0000256" key="1">
    <source>
        <dbReference type="ARBA" id="ARBA00023015"/>
    </source>
</evidence>
<gene>
    <name evidence="5" type="ORF">ACFP57_12545</name>
</gene>
<dbReference type="PRINTS" id="PR00040">
    <property type="entry name" value="HTHMERR"/>
</dbReference>
<evidence type="ECO:0000313" key="5">
    <source>
        <dbReference type="EMBL" id="MFC6397804.1"/>
    </source>
</evidence>
<dbReference type="InterPro" id="IPR009061">
    <property type="entry name" value="DNA-bd_dom_put_sf"/>
</dbReference>
<name>A0ABW1X4X2_9ACTN</name>
<dbReference type="SUPFAM" id="SSF46955">
    <property type="entry name" value="Putative DNA-binding domain"/>
    <property type="match status" value="1"/>
</dbReference>
<sequence length="130" mass="14501">MLIGELALATGMSRQTIRFYERKGLLPEASRGPNGYRVYDDSTLARLRFVNLAQAAGMTLSEIHRIIELREDGIVPCAHVVTLIDNKLVEVRARIRHLAALQAELEGLLQHSRLLDPADCADDDICHILT</sequence>
<dbReference type="PANTHER" id="PTHR30204">
    <property type="entry name" value="REDOX-CYCLING DRUG-SENSING TRANSCRIPTIONAL ACTIVATOR SOXR"/>
    <property type="match status" value="1"/>
</dbReference>
<keyword evidence="6" id="KW-1185">Reference proteome</keyword>